<comment type="caution">
    <text evidence="1">The sequence shown here is derived from an EMBL/GenBank/DDBJ whole genome shotgun (WGS) entry which is preliminary data.</text>
</comment>
<proteinExistence type="predicted"/>
<sequence>MDLLLTDDEVVALAADRESFWPGALPTVPMVRPDDAIRAVLRGQRSLRVRDLLSEAGESTPQLVELRDSVLDAEGRIAVYLCDEAFDRVSWDISADLYWYAPGWLVETTTAAGIHAFRQSSRAEATELLVGLTSAALSGGGGERLCVALVTERESKAVVVSAGTITGYVLDPAGTVTAEKAVPPSALPQLLGMLTDHAASIATSS</sequence>
<reference evidence="1 2" key="1">
    <citation type="submission" date="2020-07" db="EMBL/GenBank/DDBJ databases">
        <title>Sequencing the genomes of 1000 actinobacteria strains.</title>
        <authorList>
            <person name="Klenk H.-P."/>
        </authorList>
    </citation>
    <scope>NUCLEOTIDE SEQUENCE [LARGE SCALE GENOMIC DNA]</scope>
    <source>
        <strain evidence="1 2">DSM 19082</strain>
    </source>
</reference>
<dbReference type="RefSeq" id="WP_179729790.1">
    <property type="nucleotide sequence ID" value="NZ_BAABEF010000001.1"/>
</dbReference>
<keyword evidence="2" id="KW-1185">Reference proteome</keyword>
<evidence type="ECO:0008006" key="3">
    <source>
        <dbReference type="Google" id="ProtNLM"/>
    </source>
</evidence>
<organism evidence="1 2">
    <name type="scientific">Nocardioides kongjuensis</name>
    <dbReference type="NCBI Taxonomy" id="349522"/>
    <lineage>
        <taxon>Bacteria</taxon>
        <taxon>Bacillati</taxon>
        <taxon>Actinomycetota</taxon>
        <taxon>Actinomycetes</taxon>
        <taxon>Propionibacteriales</taxon>
        <taxon>Nocardioidaceae</taxon>
        <taxon>Nocardioides</taxon>
    </lineage>
</organism>
<evidence type="ECO:0000313" key="1">
    <source>
        <dbReference type="EMBL" id="NYD33796.1"/>
    </source>
</evidence>
<protein>
    <recommendedName>
        <fullName evidence="3">ESX secretion-associated protein EspG</fullName>
    </recommendedName>
</protein>
<dbReference type="Proteomes" id="UP000582231">
    <property type="component" value="Unassembled WGS sequence"/>
</dbReference>
<name>A0A852RX82_9ACTN</name>
<gene>
    <name evidence="1" type="ORF">BJ958_005342</name>
</gene>
<evidence type="ECO:0000313" key="2">
    <source>
        <dbReference type="Proteomes" id="UP000582231"/>
    </source>
</evidence>
<accession>A0A852RX82</accession>
<dbReference type="AlphaFoldDB" id="A0A852RX82"/>
<dbReference type="EMBL" id="JACCBF010000001">
    <property type="protein sequence ID" value="NYD33796.1"/>
    <property type="molecule type" value="Genomic_DNA"/>
</dbReference>